<accession>A0A8T2UZY8</accession>
<keyword evidence="2" id="KW-1185">Reference proteome</keyword>
<evidence type="ECO:0000313" key="1">
    <source>
        <dbReference type="EMBL" id="KAH7440742.1"/>
    </source>
</evidence>
<dbReference type="EMBL" id="CM035408">
    <property type="protein sequence ID" value="KAH7440742.1"/>
    <property type="molecule type" value="Genomic_DNA"/>
</dbReference>
<sequence>MESIWRVVMSMSMSCNRSTTLISTLTFGPNSRLPGRLRAQFVALVELLPSVFVGTSERVREIVSVMAGASKRSFSAKGMHVPPWRRLDCMSSKWRLPSWAGICDISLVDDRTCNNVASQNRNHGVRELMDASE</sequence>
<dbReference type="PANTHER" id="PTHR31579">
    <property type="entry name" value="OS03G0796600 PROTEIN"/>
    <property type="match status" value="1"/>
</dbReference>
<name>A0A8T2UZY8_CERRI</name>
<gene>
    <name evidence="1" type="ORF">KP509_03G008400</name>
</gene>
<evidence type="ECO:0000313" key="2">
    <source>
        <dbReference type="Proteomes" id="UP000825935"/>
    </source>
</evidence>
<organism evidence="1 2">
    <name type="scientific">Ceratopteris richardii</name>
    <name type="common">Triangle waterfern</name>
    <dbReference type="NCBI Taxonomy" id="49495"/>
    <lineage>
        <taxon>Eukaryota</taxon>
        <taxon>Viridiplantae</taxon>
        <taxon>Streptophyta</taxon>
        <taxon>Embryophyta</taxon>
        <taxon>Tracheophyta</taxon>
        <taxon>Polypodiopsida</taxon>
        <taxon>Polypodiidae</taxon>
        <taxon>Polypodiales</taxon>
        <taxon>Pteridineae</taxon>
        <taxon>Pteridaceae</taxon>
        <taxon>Parkerioideae</taxon>
        <taxon>Ceratopteris</taxon>
    </lineage>
</organism>
<dbReference type="InterPro" id="IPR006502">
    <property type="entry name" value="PDDEXK-like"/>
</dbReference>
<protein>
    <submittedName>
        <fullName evidence="1">Uncharacterized protein</fullName>
    </submittedName>
</protein>
<dbReference type="Proteomes" id="UP000825935">
    <property type="component" value="Chromosome 3"/>
</dbReference>
<proteinExistence type="predicted"/>
<dbReference type="Pfam" id="PF04720">
    <property type="entry name" value="PDDEXK_6"/>
    <property type="match status" value="1"/>
</dbReference>
<dbReference type="PANTHER" id="PTHR31579:SF1">
    <property type="entry name" value="OS03G0796600 PROTEIN"/>
    <property type="match status" value="1"/>
</dbReference>
<reference evidence="1" key="1">
    <citation type="submission" date="2021-08" db="EMBL/GenBank/DDBJ databases">
        <title>WGS assembly of Ceratopteris richardii.</title>
        <authorList>
            <person name="Marchant D.B."/>
            <person name="Chen G."/>
            <person name="Jenkins J."/>
            <person name="Shu S."/>
            <person name="Leebens-Mack J."/>
            <person name="Grimwood J."/>
            <person name="Schmutz J."/>
            <person name="Soltis P."/>
            <person name="Soltis D."/>
            <person name="Chen Z.-H."/>
        </authorList>
    </citation>
    <scope>NUCLEOTIDE SEQUENCE</scope>
    <source>
        <strain evidence="1">Whitten #5841</strain>
        <tissue evidence="1">Leaf</tissue>
    </source>
</reference>
<dbReference type="OrthoDB" id="691424at2759"/>
<dbReference type="AlphaFoldDB" id="A0A8T2UZY8"/>
<comment type="caution">
    <text evidence="1">The sequence shown here is derived from an EMBL/GenBank/DDBJ whole genome shotgun (WGS) entry which is preliminary data.</text>
</comment>